<name>A0ABR4BS86_9HELO</name>
<protein>
    <submittedName>
        <fullName evidence="2">Uncharacterized protein</fullName>
    </submittedName>
</protein>
<reference evidence="2 3" key="1">
    <citation type="journal article" date="2024" name="Commun. Biol.">
        <title>Comparative genomic analysis of thermophilic fungi reveals convergent evolutionary adaptations and gene losses.</title>
        <authorList>
            <person name="Steindorff A.S."/>
            <person name="Aguilar-Pontes M.V."/>
            <person name="Robinson A.J."/>
            <person name="Andreopoulos B."/>
            <person name="LaButti K."/>
            <person name="Kuo A."/>
            <person name="Mondo S."/>
            <person name="Riley R."/>
            <person name="Otillar R."/>
            <person name="Haridas S."/>
            <person name="Lipzen A."/>
            <person name="Grimwood J."/>
            <person name="Schmutz J."/>
            <person name="Clum A."/>
            <person name="Reid I.D."/>
            <person name="Moisan M.C."/>
            <person name="Butler G."/>
            <person name="Nguyen T.T.M."/>
            <person name="Dewar K."/>
            <person name="Conant G."/>
            <person name="Drula E."/>
            <person name="Henrissat B."/>
            <person name="Hansel C."/>
            <person name="Singer S."/>
            <person name="Hutchinson M.I."/>
            <person name="de Vries R.P."/>
            <person name="Natvig D.O."/>
            <person name="Powell A.J."/>
            <person name="Tsang A."/>
            <person name="Grigoriev I.V."/>
        </authorList>
    </citation>
    <scope>NUCLEOTIDE SEQUENCE [LARGE SCALE GENOMIC DNA]</scope>
    <source>
        <strain evidence="2 3">CBS 494.80</strain>
    </source>
</reference>
<dbReference type="EMBL" id="JAZHXI010000025">
    <property type="protein sequence ID" value="KAL2059971.1"/>
    <property type="molecule type" value="Genomic_DNA"/>
</dbReference>
<gene>
    <name evidence="2" type="ORF">VTL71DRAFT_10126</name>
</gene>
<sequence>MENNKQPQESVYQYDEINRRLRSRQKFFRPLSLRTPVLSALLAATIILIILTEIACRKLPNSGNRGVIASLNNDTSPVVGRNFAILKRQDKPNIEITTIQTVSGVEETIVVEQSWITTTTPAPPPITECSTDVELSTLTCTTIQPPQATSAAPGNYLIIGTRTIGRKSSPAPTPTPTPIPIGAPTPIPSENPQPTPEVANSPVAMTPVAPITSILPETVDVVGNYVPPVTIVETPVATVAPVTPPYTTIPPSFSSESKSSRMSTPTKGGNTVVISGSTIVLLPTDVPTAEGSEDVVYYFSKRDYILGAFLPTIIAVLFSIPWGIVNTAAKEIEPYVRLAGDDGASARVSLCLDYPGDFLIATPFKSFFRGHWIIFLTSTMNLISLLLAPLASESVFISLQGTCNADTAGDLCIPTLSVYPPAARVLQTVLAILALFLIFVVIFARRRSTGVYANPHSLAAVATLFHHPHLTYVLRKIPSATLEKHLAAFLEAHKYELGYYQNEQGTAYGVLANPEYQTQPEGYTHIDLNEGGDPVIASAGNNTRKMKRAAQVMFFMLAIAALTAVVSWYRFSSSDNVVFRFMESQSFGVRFVFTSFGVLIRLFWDYTRTAIHKHEPYYNLKKGAPAASTILLAPSPNALPGMFWALRRLAIFQFVIDLSTVLCDPLTVSLANVPFSSGMTYETFIICVWISISILGFMLLTLFVVLVRIGRFGGEVKVPSTLGGKMRLLAGSGLAERFRDLADMDTETRDEVIKGWGLKYKIGVFTGVDGVRREGVDCEEFVDN</sequence>
<evidence type="ECO:0000256" key="1">
    <source>
        <dbReference type="SAM" id="Phobius"/>
    </source>
</evidence>
<keyword evidence="3" id="KW-1185">Reference proteome</keyword>
<feature type="transmembrane region" description="Helical" evidence="1">
    <location>
        <begin position="425"/>
        <end position="444"/>
    </location>
</feature>
<feature type="transmembrane region" description="Helical" evidence="1">
    <location>
        <begin position="552"/>
        <end position="571"/>
    </location>
</feature>
<dbReference type="Pfam" id="PF11915">
    <property type="entry name" value="DUF3433"/>
    <property type="match status" value="2"/>
</dbReference>
<organism evidence="2 3">
    <name type="scientific">Oculimacula yallundae</name>
    <dbReference type="NCBI Taxonomy" id="86028"/>
    <lineage>
        <taxon>Eukaryota</taxon>
        <taxon>Fungi</taxon>
        <taxon>Dikarya</taxon>
        <taxon>Ascomycota</taxon>
        <taxon>Pezizomycotina</taxon>
        <taxon>Leotiomycetes</taxon>
        <taxon>Helotiales</taxon>
        <taxon>Ploettnerulaceae</taxon>
        <taxon>Oculimacula</taxon>
    </lineage>
</organism>
<comment type="caution">
    <text evidence="2">The sequence shown here is derived from an EMBL/GenBank/DDBJ whole genome shotgun (WGS) entry which is preliminary data.</text>
</comment>
<keyword evidence="1" id="KW-1133">Transmembrane helix</keyword>
<dbReference type="PANTHER" id="PTHR37544:SF3">
    <property type="entry name" value="SPRAY"/>
    <property type="match status" value="1"/>
</dbReference>
<accession>A0ABR4BS86</accession>
<feature type="transmembrane region" description="Helical" evidence="1">
    <location>
        <begin position="31"/>
        <end position="51"/>
    </location>
</feature>
<proteinExistence type="predicted"/>
<evidence type="ECO:0000313" key="3">
    <source>
        <dbReference type="Proteomes" id="UP001595075"/>
    </source>
</evidence>
<feature type="transmembrane region" description="Helical" evidence="1">
    <location>
        <begin position="683"/>
        <end position="707"/>
    </location>
</feature>
<dbReference type="InterPro" id="IPR021840">
    <property type="entry name" value="DUF3433"/>
</dbReference>
<keyword evidence="1" id="KW-0472">Membrane</keyword>
<dbReference type="Proteomes" id="UP001595075">
    <property type="component" value="Unassembled WGS sequence"/>
</dbReference>
<feature type="transmembrane region" description="Helical" evidence="1">
    <location>
        <begin position="587"/>
        <end position="604"/>
    </location>
</feature>
<evidence type="ECO:0000313" key="2">
    <source>
        <dbReference type="EMBL" id="KAL2059971.1"/>
    </source>
</evidence>
<keyword evidence="1" id="KW-0812">Transmembrane</keyword>
<dbReference type="PANTHER" id="PTHR37544">
    <property type="entry name" value="SPRAY-RELATED"/>
    <property type="match status" value="1"/>
</dbReference>
<feature type="transmembrane region" description="Helical" evidence="1">
    <location>
        <begin position="372"/>
        <end position="391"/>
    </location>
</feature>
<feature type="transmembrane region" description="Helical" evidence="1">
    <location>
        <begin position="304"/>
        <end position="325"/>
    </location>
</feature>